<reference evidence="1" key="2">
    <citation type="journal article" date="2015" name="Fish Shellfish Immunol.">
        <title>Early steps in the European eel (Anguilla anguilla)-Vibrio vulnificus interaction in the gills: Role of the RtxA13 toxin.</title>
        <authorList>
            <person name="Callol A."/>
            <person name="Pajuelo D."/>
            <person name="Ebbesson L."/>
            <person name="Teles M."/>
            <person name="MacKenzie S."/>
            <person name="Amaro C."/>
        </authorList>
    </citation>
    <scope>NUCLEOTIDE SEQUENCE</scope>
</reference>
<dbReference type="EMBL" id="GBXM01055671">
    <property type="protein sequence ID" value="JAH52906.1"/>
    <property type="molecule type" value="Transcribed_RNA"/>
</dbReference>
<name>A0A0E9TH43_ANGAN</name>
<sequence length="26" mass="2897">MVPFLGIEHSKGSELRICTFDTSSEI</sequence>
<organism evidence="1">
    <name type="scientific">Anguilla anguilla</name>
    <name type="common">European freshwater eel</name>
    <name type="synonym">Muraena anguilla</name>
    <dbReference type="NCBI Taxonomy" id="7936"/>
    <lineage>
        <taxon>Eukaryota</taxon>
        <taxon>Metazoa</taxon>
        <taxon>Chordata</taxon>
        <taxon>Craniata</taxon>
        <taxon>Vertebrata</taxon>
        <taxon>Euteleostomi</taxon>
        <taxon>Actinopterygii</taxon>
        <taxon>Neopterygii</taxon>
        <taxon>Teleostei</taxon>
        <taxon>Anguilliformes</taxon>
        <taxon>Anguillidae</taxon>
        <taxon>Anguilla</taxon>
    </lineage>
</organism>
<proteinExistence type="predicted"/>
<protein>
    <submittedName>
        <fullName evidence="1">Uncharacterized protein</fullName>
    </submittedName>
</protein>
<accession>A0A0E9TH43</accession>
<evidence type="ECO:0000313" key="1">
    <source>
        <dbReference type="EMBL" id="JAH52906.1"/>
    </source>
</evidence>
<dbReference type="AlphaFoldDB" id="A0A0E9TH43"/>
<reference evidence="1" key="1">
    <citation type="submission" date="2014-11" db="EMBL/GenBank/DDBJ databases">
        <authorList>
            <person name="Amaro Gonzalez C."/>
        </authorList>
    </citation>
    <scope>NUCLEOTIDE SEQUENCE</scope>
</reference>